<sequence>MNDNAEASMPGDKAQQLLETISQWQNTTTIILHGGSVFEFKGVFPQGELAHGFYNLKGESGFEGHLNLDKVNVIKFQSKLHRGQESHAFVFHDSEGECIFKIFLGRDAEGQLHPSQKEQYLAYKQQYTAFTEITD</sequence>
<dbReference type="InterPro" id="IPR010413">
    <property type="entry name" value="HutX-like"/>
</dbReference>
<proteinExistence type="predicted"/>
<keyword evidence="2" id="KW-1185">Reference proteome</keyword>
<dbReference type="NCBIfam" id="TIGR04108">
    <property type="entry name" value="HutX"/>
    <property type="match status" value="1"/>
</dbReference>
<gene>
    <name evidence="1" type="primary">hutX</name>
    <name evidence="1" type="ORF">NKI27_00980</name>
</gene>
<protein>
    <submittedName>
        <fullName evidence="1">Heme utilization cystosolic carrier protein HutX</fullName>
    </submittedName>
</protein>
<organism evidence="1 2">
    <name type="scientific">Alkalimarinus alittae</name>
    <dbReference type="NCBI Taxonomy" id="2961619"/>
    <lineage>
        <taxon>Bacteria</taxon>
        <taxon>Pseudomonadati</taxon>
        <taxon>Pseudomonadota</taxon>
        <taxon>Gammaproteobacteria</taxon>
        <taxon>Alteromonadales</taxon>
        <taxon>Alteromonadaceae</taxon>
        <taxon>Alkalimarinus</taxon>
    </lineage>
</organism>
<name>A0ABY6N2X6_9ALTE</name>
<reference evidence="1" key="1">
    <citation type="submission" date="2022-06" db="EMBL/GenBank/DDBJ databases">
        <title>Alkalimarinus sp. nov., isolated from gut of a Alitta virens.</title>
        <authorList>
            <person name="Yang A.I."/>
            <person name="Shin N.-R."/>
        </authorList>
    </citation>
    <scope>NUCLEOTIDE SEQUENCE</scope>
    <source>
        <strain evidence="1">A2M4</strain>
    </source>
</reference>
<dbReference type="Gene3D" id="3.40.1570.10">
    <property type="entry name" value="HemS/ChuS/ChuX like domains"/>
    <property type="match status" value="1"/>
</dbReference>
<dbReference type="Proteomes" id="UP001163739">
    <property type="component" value="Chromosome"/>
</dbReference>
<dbReference type="EMBL" id="CP100390">
    <property type="protein sequence ID" value="UZE96349.1"/>
    <property type="molecule type" value="Genomic_DNA"/>
</dbReference>
<accession>A0ABY6N2X6</accession>
<dbReference type="SUPFAM" id="SSF144064">
    <property type="entry name" value="Heme iron utilization protein-like"/>
    <property type="match status" value="1"/>
</dbReference>
<evidence type="ECO:0000313" key="2">
    <source>
        <dbReference type="Proteomes" id="UP001163739"/>
    </source>
</evidence>
<dbReference type="Pfam" id="PF06228">
    <property type="entry name" value="ChuX_HutX"/>
    <property type="match status" value="1"/>
</dbReference>
<evidence type="ECO:0000313" key="1">
    <source>
        <dbReference type="EMBL" id="UZE96349.1"/>
    </source>
</evidence>
<dbReference type="InterPro" id="IPR053733">
    <property type="entry name" value="Heme_Transport_Util_sf"/>
</dbReference>